<protein>
    <submittedName>
        <fullName evidence="1">Uncharacterized protein</fullName>
    </submittedName>
</protein>
<organism evidence="1 2">
    <name type="scientific">Plesiocystis pacifica SIR-1</name>
    <dbReference type="NCBI Taxonomy" id="391625"/>
    <lineage>
        <taxon>Bacteria</taxon>
        <taxon>Pseudomonadati</taxon>
        <taxon>Myxococcota</taxon>
        <taxon>Polyangia</taxon>
        <taxon>Nannocystales</taxon>
        <taxon>Nannocystaceae</taxon>
        <taxon>Plesiocystis</taxon>
    </lineage>
</organism>
<keyword evidence="2" id="KW-1185">Reference proteome</keyword>
<accession>A6G869</accession>
<name>A6G869_9BACT</name>
<evidence type="ECO:0000313" key="2">
    <source>
        <dbReference type="Proteomes" id="UP000005801"/>
    </source>
</evidence>
<evidence type="ECO:0000313" key="1">
    <source>
        <dbReference type="EMBL" id="EDM77910.1"/>
    </source>
</evidence>
<gene>
    <name evidence="1" type="ORF">PPSIR1_01784</name>
</gene>
<dbReference type="Proteomes" id="UP000005801">
    <property type="component" value="Unassembled WGS sequence"/>
</dbReference>
<dbReference type="AlphaFoldDB" id="A6G869"/>
<reference evidence="1 2" key="1">
    <citation type="submission" date="2007-06" db="EMBL/GenBank/DDBJ databases">
        <authorList>
            <person name="Shimkets L."/>
            <person name="Ferriera S."/>
            <person name="Johnson J."/>
            <person name="Kravitz S."/>
            <person name="Beeson K."/>
            <person name="Sutton G."/>
            <person name="Rogers Y.-H."/>
            <person name="Friedman R."/>
            <person name="Frazier M."/>
            <person name="Venter J.C."/>
        </authorList>
    </citation>
    <scope>NUCLEOTIDE SEQUENCE [LARGE SCALE GENOMIC DNA]</scope>
    <source>
        <strain evidence="1 2">SIR-1</strain>
    </source>
</reference>
<proteinExistence type="predicted"/>
<comment type="caution">
    <text evidence="1">The sequence shown here is derived from an EMBL/GenBank/DDBJ whole genome shotgun (WGS) entry which is preliminary data.</text>
</comment>
<dbReference type="EMBL" id="ABCS01000038">
    <property type="protein sequence ID" value="EDM77910.1"/>
    <property type="molecule type" value="Genomic_DNA"/>
</dbReference>
<dbReference type="STRING" id="391625.PPSIR1_01784"/>
<dbReference type="RefSeq" id="WP_006972914.1">
    <property type="nucleotide sequence ID" value="NZ_ABCS01000038.1"/>
</dbReference>
<sequence>MAVVLPSLIAVVCWASPPEAEVAPAVETEVVPEVEGDAEAPGKVEGWPPETAQFLSMRFDSGARIPLTGPDPLQYSLRIDLGWDRAWYWTDTYKGLGLRPHFAYRYDHHPDANTNAWRHLAELGASVGFIFGDSYFLGYRASVVAGSSNRADAYTTALGARHGLEFGMGWSARSDPPETGLVSLGFLGLSLTHERLWLPDSQHALMAAAWVDPVQFFFGLVAYAGEAFGGG</sequence>